<evidence type="ECO:0000313" key="3">
    <source>
        <dbReference type="EMBL" id="KIV96367.1"/>
    </source>
</evidence>
<dbReference type="PANTHER" id="PTHR48174">
    <property type="entry name" value="DUF946 FAMILY PROTEIN"/>
    <property type="match status" value="1"/>
</dbReference>
<evidence type="ECO:0000256" key="2">
    <source>
        <dbReference type="SAM" id="SignalP"/>
    </source>
</evidence>
<dbReference type="PANTHER" id="PTHR48174:SF5">
    <property type="entry name" value="VACUOLAR PROTEIN SORTING-ASSOCIATED PROTEIN 62"/>
    <property type="match status" value="1"/>
</dbReference>
<dbReference type="Pfam" id="PF06101">
    <property type="entry name" value="Vps62"/>
    <property type="match status" value="1"/>
</dbReference>
<feature type="transmembrane region" description="Helical" evidence="1">
    <location>
        <begin position="358"/>
        <end position="379"/>
    </location>
</feature>
<dbReference type="HOGENOM" id="CLU_024079_3_0_1"/>
<dbReference type="Proteomes" id="UP000054302">
    <property type="component" value="Unassembled WGS sequence"/>
</dbReference>
<dbReference type="AlphaFoldDB" id="A0A0D1ZP08"/>
<gene>
    <name evidence="3" type="ORF">PV10_00248</name>
</gene>
<organism evidence="3 4">
    <name type="scientific">Exophiala mesophila</name>
    <name type="common">Black yeast-like fungus</name>
    <dbReference type="NCBI Taxonomy" id="212818"/>
    <lineage>
        <taxon>Eukaryota</taxon>
        <taxon>Fungi</taxon>
        <taxon>Dikarya</taxon>
        <taxon>Ascomycota</taxon>
        <taxon>Pezizomycotina</taxon>
        <taxon>Eurotiomycetes</taxon>
        <taxon>Chaetothyriomycetidae</taxon>
        <taxon>Chaetothyriales</taxon>
        <taxon>Herpotrichiellaceae</taxon>
        <taxon>Exophiala</taxon>
    </lineage>
</organism>
<proteinExistence type="predicted"/>
<feature type="chain" id="PRO_5002237859" description="Vacuolar protein sorting-associated protein 62" evidence="2">
    <location>
        <begin position="25"/>
        <end position="419"/>
    </location>
</feature>
<keyword evidence="1" id="KW-0472">Membrane</keyword>
<dbReference type="STRING" id="212818.A0A0D1ZP08"/>
<dbReference type="RefSeq" id="XP_016227941.1">
    <property type="nucleotide sequence ID" value="XM_016364292.1"/>
</dbReference>
<evidence type="ECO:0000256" key="1">
    <source>
        <dbReference type="SAM" id="Phobius"/>
    </source>
</evidence>
<keyword evidence="1" id="KW-1133">Transmembrane helix</keyword>
<dbReference type="OMA" id="DAIWYSQ"/>
<name>A0A0D1ZP08_EXOME</name>
<evidence type="ECO:0008006" key="5">
    <source>
        <dbReference type="Google" id="ProtNLM"/>
    </source>
</evidence>
<sequence>MMLGWRTTFSLICSLQVLFHSVLGYAIPDYVKKHAPIIWLHSDDPWMPSDISTHVLHTTPKLGFEPIPDLSTYDLHNLSTLNRHGSAVYLTSANTSSYADWLYGETPDNFGVLHNSTACAVVVVEKSPQDVDAFYFYFYSFNEGADITKVVPPLERLFPDAKPGQSFGNHVGDWEHNMIRFQDAKPVGVYFSQHTSGKACLWDDETCMSKRGDRPVVFSARGSHANYPSEGSHVHDEALIDIADEGRIWDPVQPAYYYHYDAATQVFTPADSATKVVDWLGFDGAWGDKKYQDTDPRQTSVPYFGLKKFEDGPNGPKFKQLVRKGLMPDHRPKDPMMKVLVRWYLSWYGCCLKGWNPWVVIIFLLLVFLLLIALMVFAVKRLKPRVKRWVGNRLNRKAKREHNEVQLRLLDPDRAEEDM</sequence>
<protein>
    <recommendedName>
        <fullName evidence="5">Vacuolar protein sorting-associated protein 62</fullName>
    </recommendedName>
</protein>
<feature type="signal peptide" evidence="2">
    <location>
        <begin position="1"/>
        <end position="24"/>
    </location>
</feature>
<dbReference type="InterPro" id="IPR009291">
    <property type="entry name" value="Vps62"/>
</dbReference>
<keyword evidence="2" id="KW-0732">Signal</keyword>
<dbReference type="VEuPathDB" id="FungiDB:PV10_00248"/>
<keyword evidence="4" id="KW-1185">Reference proteome</keyword>
<reference evidence="3 4" key="1">
    <citation type="submission" date="2015-01" db="EMBL/GenBank/DDBJ databases">
        <title>The Genome Sequence of Exophiala mesophila CBS40295.</title>
        <authorList>
            <consortium name="The Broad Institute Genomics Platform"/>
            <person name="Cuomo C."/>
            <person name="de Hoog S."/>
            <person name="Gorbushina A."/>
            <person name="Stielow B."/>
            <person name="Teixiera M."/>
            <person name="Abouelleil A."/>
            <person name="Chapman S.B."/>
            <person name="Priest M."/>
            <person name="Young S.K."/>
            <person name="Wortman J."/>
            <person name="Nusbaum C."/>
            <person name="Birren B."/>
        </authorList>
    </citation>
    <scope>NUCLEOTIDE SEQUENCE [LARGE SCALE GENOMIC DNA]</scope>
    <source>
        <strain evidence="3 4">CBS 40295</strain>
    </source>
</reference>
<dbReference type="GeneID" id="27318093"/>
<keyword evidence="1" id="KW-0812">Transmembrane</keyword>
<dbReference type="OrthoDB" id="188042at2759"/>
<evidence type="ECO:0000313" key="4">
    <source>
        <dbReference type="Proteomes" id="UP000054302"/>
    </source>
</evidence>
<accession>A0A0D1ZP08</accession>
<dbReference type="EMBL" id="KN847520">
    <property type="protein sequence ID" value="KIV96367.1"/>
    <property type="molecule type" value="Genomic_DNA"/>
</dbReference>